<organism evidence="2 3">
    <name type="scientific">Oxalobacter paraformigenes</name>
    <dbReference type="NCBI Taxonomy" id="556268"/>
    <lineage>
        <taxon>Bacteria</taxon>
        <taxon>Pseudomonadati</taxon>
        <taxon>Pseudomonadota</taxon>
        <taxon>Betaproteobacteria</taxon>
        <taxon>Burkholderiales</taxon>
        <taxon>Oxalobacteraceae</taxon>
        <taxon>Oxalobacter</taxon>
    </lineage>
</organism>
<dbReference type="EMBL" id="ACDP02000023">
    <property type="protein sequence ID" value="EQM95178.1"/>
    <property type="molecule type" value="Genomic_DNA"/>
</dbReference>
<dbReference type="RefSeq" id="WP_020995120.1">
    <property type="nucleotide sequence ID" value="NZ_CABMNL010000001.1"/>
</dbReference>
<reference evidence="2" key="1">
    <citation type="submission" date="2011-10" db="EMBL/GenBank/DDBJ databases">
        <title>The Genome Sequence of Oxalobacter formigenes HOxBLS.</title>
        <authorList>
            <consortium name="The Broad Institute Genome Sequencing Platform"/>
            <person name="Earl A."/>
            <person name="Ward D."/>
            <person name="Feldgarden M."/>
            <person name="Gevers D."/>
            <person name="Allison M.J."/>
            <person name="Humphrey S."/>
            <person name="Young S.K."/>
            <person name="Zeng Q."/>
            <person name="Gargeya S."/>
            <person name="Fitzgerald M."/>
            <person name="Haas B."/>
            <person name="Abouelleil A."/>
            <person name="Alvarado L."/>
            <person name="Arachchi H.M."/>
            <person name="Berlin A."/>
            <person name="Brown A."/>
            <person name="Chapman S.B."/>
            <person name="Chen Z."/>
            <person name="Dunbar C."/>
            <person name="Freedman E."/>
            <person name="Gearin G."/>
            <person name="Goldberg J."/>
            <person name="Griggs A."/>
            <person name="Gujja S."/>
            <person name="Heiman D."/>
            <person name="Howarth C."/>
            <person name="Larson L."/>
            <person name="Lui A."/>
            <person name="MacDonald P.J.P."/>
            <person name="Montmayeur A."/>
            <person name="Murphy C."/>
            <person name="Neiman D."/>
            <person name="Pearson M."/>
            <person name="Priest M."/>
            <person name="Roberts A."/>
            <person name="Saif S."/>
            <person name="Shea T."/>
            <person name="Shenoy N."/>
            <person name="Sisk P."/>
            <person name="Stolte C."/>
            <person name="Sykes S."/>
            <person name="Wortman J."/>
            <person name="Nusbaum C."/>
            <person name="Birren B."/>
        </authorList>
    </citation>
    <scope>NUCLEOTIDE SEQUENCE [LARGE SCALE GENOMIC DNA]</scope>
    <source>
        <strain evidence="2">HOxBLS</strain>
    </source>
</reference>
<feature type="region of interest" description="Disordered" evidence="1">
    <location>
        <begin position="1"/>
        <end position="25"/>
    </location>
</feature>
<evidence type="ECO:0000313" key="3">
    <source>
        <dbReference type="Proteomes" id="UP000003973"/>
    </source>
</evidence>
<keyword evidence="3" id="KW-1185">Reference proteome</keyword>
<gene>
    <name evidence="2" type="ORF">OFAG_02274</name>
</gene>
<accession>T5LUL1</accession>
<dbReference type="Proteomes" id="UP000003973">
    <property type="component" value="Unassembled WGS sequence"/>
</dbReference>
<proteinExistence type="predicted"/>
<dbReference type="AlphaFoldDB" id="T5LUL1"/>
<sequence>MVTRLQSEWELVDEPAPESRNQHEDSHYSNIMALCNAAMLSFERWPLIAGALHKLNKDLAAKIALPITEGDILARMVLKQFKQEIKTVQNRELPCNRRNEMPAAQFLARLS</sequence>
<comment type="caution">
    <text evidence="2">The sequence shown here is derived from an EMBL/GenBank/DDBJ whole genome shotgun (WGS) entry which is preliminary data.</text>
</comment>
<protein>
    <submittedName>
        <fullName evidence="2">Uncharacterized protein</fullName>
    </submittedName>
</protein>
<name>T5LUL1_9BURK</name>
<evidence type="ECO:0000256" key="1">
    <source>
        <dbReference type="SAM" id="MobiDB-lite"/>
    </source>
</evidence>
<dbReference type="HOGENOM" id="CLU_2155826_0_0_4"/>
<evidence type="ECO:0000313" key="2">
    <source>
        <dbReference type="EMBL" id="EQM95178.1"/>
    </source>
</evidence>